<keyword evidence="2" id="KW-0812">Transmembrane</keyword>
<keyword evidence="2" id="KW-1133">Transmembrane helix</keyword>
<dbReference type="AlphaFoldDB" id="A0A6A6Z063"/>
<dbReference type="GeneID" id="54454660"/>
<keyword evidence="2" id="KW-0472">Membrane</keyword>
<protein>
    <submittedName>
        <fullName evidence="3 5">Uncharacterized protein</fullName>
    </submittedName>
</protein>
<dbReference type="EMBL" id="MU003696">
    <property type="protein sequence ID" value="KAF2813575.1"/>
    <property type="molecule type" value="Genomic_DNA"/>
</dbReference>
<organism evidence="3">
    <name type="scientific">Mytilinidion resinicola</name>
    <dbReference type="NCBI Taxonomy" id="574789"/>
    <lineage>
        <taxon>Eukaryota</taxon>
        <taxon>Fungi</taxon>
        <taxon>Dikarya</taxon>
        <taxon>Ascomycota</taxon>
        <taxon>Pezizomycotina</taxon>
        <taxon>Dothideomycetes</taxon>
        <taxon>Pleosporomycetidae</taxon>
        <taxon>Mytilinidiales</taxon>
        <taxon>Mytilinidiaceae</taxon>
        <taxon>Mytilinidion</taxon>
    </lineage>
</organism>
<dbReference type="RefSeq" id="XP_033580539.1">
    <property type="nucleotide sequence ID" value="XM_033713767.1"/>
</dbReference>
<evidence type="ECO:0000313" key="4">
    <source>
        <dbReference type="Proteomes" id="UP000504636"/>
    </source>
</evidence>
<keyword evidence="4" id="KW-1185">Reference proteome</keyword>
<feature type="transmembrane region" description="Helical" evidence="2">
    <location>
        <begin position="36"/>
        <end position="59"/>
    </location>
</feature>
<feature type="transmembrane region" description="Helical" evidence="2">
    <location>
        <begin position="113"/>
        <end position="133"/>
    </location>
</feature>
<feature type="transmembrane region" description="Helical" evidence="2">
    <location>
        <begin position="79"/>
        <end position="101"/>
    </location>
</feature>
<evidence type="ECO:0000256" key="1">
    <source>
        <dbReference type="SAM" id="MobiDB-lite"/>
    </source>
</evidence>
<evidence type="ECO:0000313" key="5">
    <source>
        <dbReference type="RefSeq" id="XP_033580539.1"/>
    </source>
</evidence>
<name>A0A6A6Z063_9PEZI</name>
<reference evidence="3 5" key="1">
    <citation type="journal article" date="2020" name="Stud. Mycol.">
        <title>101 Dothideomycetes genomes: a test case for predicting lifestyles and emergence of pathogens.</title>
        <authorList>
            <person name="Haridas S."/>
            <person name="Albert R."/>
            <person name="Binder M."/>
            <person name="Bloem J."/>
            <person name="Labutti K."/>
            <person name="Salamov A."/>
            <person name="Andreopoulos B."/>
            <person name="Baker S."/>
            <person name="Barry K."/>
            <person name="Bills G."/>
            <person name="Bluhm B."/>
            <person name="Cannon C."/>
            <person name="Castanera R."/>
            <person name="Culley D."/>
            <person name="Daum C."/>
            <person name="Ezra D."/>
            <person name="Gonzalez J."/>
            <person name="Henrissat B."/>
            <person name="Kuo A."/>
            <person name="Liang C."/>
            <person name="Lipzen A."/>
            <person name="Lutzoni F."/>
            <person name="Magnuson J."/>
            <person name="Mondo S."/>
            <person name="Nolan M."/>
            <person name="Ohm R."/>
            <person name="Pangilinan J."/>
            <person name="Park H.-J."/>
            <person name="Ramirez L."/>
            <person name="Alfaro M."/>
            <person name="Sun H."/>
            <person name="Tritt A."/>
            <person name="Yoshinaga Y."/>
            <person name="Zwiers L.-H."/>
            <person name="Turgeon B."/>
            <person name="Goodwin S."/>
            <person name="Spatafora J."/>
            <person name="Crous P."/>
            <person name="Grigoriev I."/>
        </authorList>
    </citation>
    <scope>NUCLEOTIDE SEQUENCE</scope>
    <source>
        <strain evidence="3 5">CBS 304.34</strain>
    </source>
</reference>
<sequence length="155" mass="16842">MDSHQYTSITPSTPLLGPVTKPTSPPIQIDPTAPGIIIRISLAIEAVVKITIAFLFAFFPNLIFDPAVIDSSNLVPSTIALSQWIGVILLASTIRHLFVISNTRSALDSGRQVYWGMLIGEALLASMFLYQALQKATFEWSGRGGYRSLCVAAVY</sequence>
<dbReference type="OrthoDB" id="2563633at2759"/>
<gene>
    <name evidence="3 5" type="ORF">BDZ99DRAFT_259284</name>
</gene>
<evidence type="ECO:0000313" key="3">
    <source>
        <dbReference type="EMBL" id="KAF2813575.1"/>
    </source>
</evidence>
<accession>A0A6A6Z063</accession>
<evidence type="ECO:0000256" key="2">
    <source>
        <dbReference type="SAM" id="Phobius"/>
    </source>
</evidence>
<reference evidence="5" key="2">
    <citation type="submission" date="2020-04" db="EMBL/GenBank/DDBJ databases">
        <authorList>
            <consortium name="NCBI Genome Project"/>
        </authorList>
    </citation>
    <scope>NUCLEOTIDE SEQUENCE</scope>
    <source>
        <strain evidence="5">CBS 304.34</strain>
    </source>
</reference>
<dbReference type="Proteomes" id="UP000504636">
    <property type="component" value="Unplaced"/>
</dbReference>
<reference evidence="5" key="3">
    <citation type="submission" date="2025-04" db="UniProtKB">
        <authorList>
            <consortium name="RefSeq"/>
        </authorList>
    </citation>
    <scope>IDENTIFICATION</scope>
    <source>
        <strain evidence="5">CBS 304.34</strain>
    </source>
</reference>
<feature type="region of interest" description="Disordered" evidence="1">
    <location>
        <begin position="1"/>
        <end position="22"/>
    </location>
</feature>
<feature type="compositionally biased region" description="Polar residues" evidence="1">
    <location>
        <begin position="1"/>
        <end position="13"/>
    </location>
</feature>
<proteinExistence type="predicted"/>